<evidence type="ECO:0000256" key="1">
    <source>
        <dbReference type="SAM" id="MobiDB-lite"/>
    </source>
</evidence>
<evidence type="ECO:0000259" key="2">
    <source>
        <dbReference type="PROSITE" id="PS51397"/>
    </source>
</evidence>
<dbReference type="PhylomeDB" id="A0A060TBG2"/>
<feature type="domain" description="WLM" evidence="2">
    <location>
        <begin position="1"/>
        <end position="164"/>
    </location>
</feature>
<reference evidence="3" key="1">
    <citation type="submission" date="2014-02" db="EMBL/GenBank/DDBJ databases">
        <authorList>
            <person name="Genoscope - CEA"/>
        </authorList>
    </citation>
    <scope>NUCLEOTIDE SEQUENCE</scope>
    <source>
        <strain evidence="3">LS3</strain>
    </source>
</reference>
<gene>
    <name evidence="3" type="ORF">GNLVRS02_ARAD1B07348g</name>
</gene>
<protein>
    <submittedName>
        <fullName evidence="3">ARAD1B07348p</fullName>
    </submittedName>
</protein>
<dbReference type="AlphaFoldDB" id="A0A060TBG2"/>
<dbReference type="GO" id="GO:0005634">
    <property type="term" value="C:nucleus"/>
    <property type="evidence" value="ECO:0007669"/>
    <property type="project" value="TreeGrafter"/>
</dbReference>
<evidence type="ECO:0000313" key="3">
    <source>
        <dbReference type="EMBL" id="CDP36192.1"/>
    </source>
</evidence>
<dbReference type="PANTHER" id="PTHR46622">
    <property type="entry name" value="DNA-DEPENDENT METALLOPROTEASE WSS1"/>
    <property type="match status" value="1"/>
</dbReference>
<dbReference type="InterPro" id="IPR013536">
    <property type="entry name" value="WLM_dom"/>
</dbReference>
<feature type="compositionally biased region" description="Basic and acidic residues" evidence="1">
    <location>
        <begin position="230"/>
        <end position="265"/>
    </location>
</feature>
<reference evidence="3" key="2">
    <citation type="submission" date="2014-06" db="EMBL/GenBank/DDBJ databases">
        <title>The complete genome of Blastobotrys (Arxula) adeninivorans LS3 - a yeast of biotechnological interest.</title>
        <authorList>
            <person name="Kunze G."/>
            <person name="Gaillardin C."/>
            <person name="Czernicka M."/>
            <person name="Durrens P."/>
            <person name="Martin T."/>
            <person name="Boer E."/>
            <person name="Gabaldon T."/>
            <person name="Cruz J."/>
            <person name="Talla E."/>
            <person name="Marck C."/>
            <person name="Goffeau A."/>
            <person name="Barbe V."/>
            <person name="Baret P."/>
            <person name="Baronian K."/>
            <person name="Beier S."/>
            <person name="Bleykasten C."/>
            <person name="Bode R."/>
            <person name="Casaregola S."/>
            <person name="Despons L."/>
            <person name="Fairhead C."/>
            <person name="Giersberg M."/>
            <person name="Gierski P."/>
            <person name="Hahnel U."/>
            <person name="Hartmann A."/>
            <person name="Jankowska D."/>
            <person name="Jubin C."/>
            <person name="Jung P."/>
            <person name="Lafontaine I."/>
            <person name="Leh-Louis V."/>
            <person name="Lemaire M."/>
            <person name="Marcet-Houben M."/>
            <person name="Mascher M."/>
            <person name="Morel G."/>
            <person name="Richard G.-F."/>
            <person name="Riechen J."/>
            <person name="Sacerdot C."/>
            <person name="Sarkar A."/>
            <person name="Savel G."/>
            <person name="Schacherer J."/>
            <person name="Sherman D."/>
            <person name="Straub M.-L."/>
            <person name="Stein N."/>
            <person name="Thierry A."/>
            <person name="Trautwein-Schult A."/>
            <person name="Westhof E."/>
            <person name="Worch S."/>
            <person name="Dujon B."/>
            <person name="Souciet J.-L."/>
            <person name="Wincker P."/>
            <person name="Scholz U."/>
            <person name="Neuveglise N."/>
        </authorList>
    </citation>
    <scope>NUCLEOTIDE SEQUENCE</scope>
    <source>
        <strain evidence="3">LS3</strain>
    </source>
</reference>
<dbReference type="PANTHER" id="PTHR46622:SF1">
    <property type="entry name" value="DNA-DEPENDENT METALLOPROTEASE WSS1"/>
    <property type="match status" value="1"/>
</dbReference>
<dbReference type="EMBL" id="HG937692">
    <property type="protein sequence ID" value="CDP36192.1"/>
    <property type="molecule type" value="Genomic_DNA"/>
</dbReference>
<dbReference type="GO" id="GO:0008237">
    <property type="term" value="F:metallopeptidase activity"/>
    <property type="evidence" value="ECO:0007669"/>
    <property type="project" value="TreeGrafter"/>
</dbReference>
<name>A0A060TBG2_BLAAD</name>
<feature type="region of interest" description="Disordered" evidence="1">
    <location>
        <begin position="220"/>
        <end position="306"/>
    </location>
</feature>
<dbReference type="InterPro" id="IPR053000">
    <property type="entry name" value="WSS1-like_metalloprotease"/>
</dbReference>
<accession>A0A060TBG2</accession>
<dbReference type="Pfam" id="PF08325">
    <property type="entry name" value="WLM"/>
    <property type="match status" value="1"/>
</dbReference>
<feature type="region of interest" description="Disordered" evidence="1">
    <location>
        <begin position="170"/>
        <end position="190"/>
    </location>
</feature>
<dbReference type="GO" id="GO:0006281">
    <property type="term" value="P:DNA repair"/>
    <property type="evidence" value="ECO:0007669"/>
    <property type="project" value="TreeGrafter"/>
</dbReference>
<dbReference type="PROSITE" id="PS51397">
    <property type="entry name" value="WLM"/>
    <property type="match status" value="1"/>
</dbReference>
<proteinExistence type="predicted"/>
<sequence length="306" mass="33930">MEVIDTISQLKRRPRSEEALAMLRKVASLVKPIMKKEGLRVKTLCEFYPKDSRLLGLNVNHGVKVCLRLRPPGNEGTFYPMEFVLGTMLHELAHNRHGPHDRKFYEYMDSLKAQFESLMLSGYTGEGFQSEGKVLGTRPGSRPGQVPLSVARERAVKAAERRKVLYSGSGQKLGTIDGSNGSGVKAKEKKPLSVLVREAAERRQRDAKWCASGRIELDLDDSDLGVSGDQSRDHSRDQSRDQSRDRSVNRDQSTDQSRDQSRDQSDGGSESSVNGPSPITIVIDDPGPIEPSTPVAPKETLFVEID</sequence>
<organism evidence="3">
    <name type="scientific">Blastobotrys adeninivorans</name>
    <name type="common">Yeast</name>
    <name type="synonym">Arxula adeninivorans</name>
    <dbReference type="NCBI Taxonomy" id="409370"/>
    <lineage>
        <taxon>Eukaryota</taxon>
        <taxon>Fungi</taxon>
        <taxon>Dikarya</taxon>
        <taxon>Ascomycota</taxon>
        <taxon>Saccharomycotina</taxon>
        <taxon>Dipodascomycetes</taxon>
        <taxon>Dipodascales</taxon>
        <taxon>Trichomonascaceae</taxon>
        <taxon>Blastobotrys</taxon>
    </lineage>
</organism>